<feature type="domain" description="PiggyBac transposable element-derived protein 4 C-terminal zinc-finger" evidence="1">
    <location>
        <begin position="186"/>
        <end position="227"/>
    </location>
</feature>
<evidence type="ECO:0000259" key="1">
    <source>
        <dbReference type="Pfam" id="PF13842"/>
    </source>
</evidence>
<evidence type="ECO:0000313" key="4">
    <source>
        <dbReference type="Proteomes" id="UP001479290"/>
    </source>
</evidence>
<dbReference type="PANTHER" id="PTHR46599:SF3">
    <property type="entry name" value="PIGGYBAC TRANSPOSABLE ELEMENT-DERIVED PROTEIN 4"/>
    <property type="match status" value="1"/>
</dbReference>
<accession>A0AAW2AUU3</accession>
<dbReference type="Proteomes" id="UP001479290">
    <property type="component" value="Unassembled WGS sequence"/>
</dbReference>
<proteinExistence type="predicted"/>
<dbReference type="Pfam" id="PF13843">
    <property type="entry name" value="DDE_Tnp_1_7"/>
    <property type="match status" value="1"/>
</dbReference>
<dbReference type="AlphaFoldDB" id="A0AAW2AUU3"/>
<evidence type="ECO:0000259" key="2">
    <source>
        <dbReference type="Pfam" id="PF13843"/>
    </source>
</evidence>
<name>A0AAW2AUU3_CULAL</name>
<feature type="domain" description="PiggyBac transposable element-derived protein" evidence="2">
    <location>
        <begin position="3"/>
        <end position="142"/>
    </location>
</feature>
<dbReference type="PANTHER" id="PTHR46599">
    <property type="entry name" value="PIGGYBAC TRANSPOSABLE ELEMENT-DERIVED PROTEIN 4"/>
    <property type="match status" value="1"/>
</dbReference>
<evidence type="ECO:0008006" key="5">
    <source>
        <dbReference type="Google" id="ProtNLM"/>
    </source>
</evidence>
<dbReference type="InterPro" id="IPR032718">
    <property type="entry name" value="PGBD4_Znf_C"/>
</dbReference>
<reference evidence="3 4" key="1">
    <citation type="submission" date="2024-05" db="EMBL/GenBank/DDBJ databases">
        <title>A high-quality chromosomal-level genome assembly of Topmouth culter (Culter alburnus).</title>
        <authorList>
            <person name="Zhao H."/>
        </authorList>
    </citation>
    <scope>NUCLEOTIDE SEQUENCE [LARGE SCALE GENOMIC DNA]</scope>
    <source>
        <strain evidence="3">CATC2023</strain>
        <tissue evidence="3">Muscle</tissue>
    </source>
</reference>
<dbReference type="Pfam" id="PF13842">
    <property type="entry name" value="zf-Tnp_2"/>
    <property type="match status" value="1"/>
</dbReference>
<sequence>MKWKGRLAFRQFIPAKRNRSYVQDMVIYTGSTTHIRHIEGLGISGSVVTTLLDPYLGKGNTIYEDNWYSSPSLFQHLLSHSTGACGTVWAKRRGMSVFTGKMMKGQVEHRQNRTQLVGKWHDKRDVLILTTVITSLEFRTSLMRGLLEEYGTTRCPPKGGRPALDTPLRLTARHFPTEVPQTTGQGSSTRLHCKVCLYSSRKRKERRLTRYMCVACNTLLCVDPCFAKLLKKQKNK</sequence>
<protein>
    <recommendedName>
        <fullName evidence="5">PiggyBac transposable element-derived protein 4</fullName>
    </recommendedName>
</protein>
<organism evidence="3 4">
    <name type="scientific">Culter alburnus</name>
    <name type="common">Topmouth culter</name>
    <dbReference type="NCBI Taxonomy" id="194366"/>
    <lineage>
        <taxon>Eukaryota</taxon>
        <taxon>Metazoa</taxon>
        <taxon>Chordata</taxon>
        <taxon>Craniata</taxon>
        <taxon>Vertebrata</taxon>
        <taxon>Euteleostomi</taxon>
        <taxon>Actinopterygii</taxon>
        <taxon>Neopterygii</taxon>
        <taxon>Teleostei</taxon>
        <taxon>Ostariophysi</taxon>
        <taxon>Cypriniformes</taxon>
        <taxon>Xenocyprididae</taxon>
        <taxon>Xenocypridinae</taxon>
        <taxon>Culter</taxon>
    </lineage>
</organism>
<dbReference type="InterPro" id="IPR029526">
    <property type="entry name" value="PGBD"/>
</dbReference>
<comment type="caution">
    <text evidence="3">The sequence shown here is derived from an EMBL/GenBank/DDBJ whole genome shotgun (WGS) entry which is preliminary data.</text>
</comment>
<keyword evidence="4" id="KW-1185">Reference proteome</keyword>
<evidence type="ECO:0000313" key="3">
    <source>
        <dbReference type="EMBL" id="KAK9977277.1"/>
    </source>
</evidence>
<dbReference type="EMBL" id="JAWDJR010000003">
    <property type="protein sequence ID" value="KAK9977277.1"/>
    <property type="molecule type" value="Genomic_DNA"/>
</dbReference>
<gene>
    <name evidence="3" type="ORF">ABG768_019098</name>
</gene>